<dbReference type="Pfam" id="PF12674">
    <property type="entry name" value="Zn_ribbon_2"/>
    <property type="match status" value="1"/>
</dbReference>
<dbReference type="SMART" id="SM00530">
    <property type="entry name" value="HTH_XRE"/>
    <property type="match status" value="1"/>
</dbReference>
<dbReference type="Gene3D" id="1.10.260.40">
    <property type="entry name" value="lambda repressor-like DNA-binding domains"/>
    <property type="match status" value="1"/>
</dbReference>
<dbReference type="CDD" id="cd00093">
    <property type="entry name" value="HTH_XRE"/>
    <property type="match status" value="1"/>
</dbReference>
<dbReference type="Proteomes" id="UP000225889">
    <property type="component" value="Unassembled WGS sequence"/>
</dbReference>
<dbReference type="InterPro" id="IPR001387">
    <property type="entry name" value="Cro/C1-type_HTH"/>
</dbReference>
<dbReference type="InterPro" id="IPR025868">
    <property type="entry name" value="Zn_ribbon_dom_put"/>
</dbReference>
<organism evidence="3 4">
    <name type="scientific">Pseudobutyrivibrio ruminis</name>
    <dbReference type="NCBI Taxonomy" id="46206"/>
    <lineage>
        <taxon>Bacteria</taxon>
        <taxon>Bacillati</taxon>
        <taxon>Bacillota</taxon>
        <taxon>Clostridia</taxon>
        <taxon>Lachnospirales</taxon>
        <taxon>Lachnospiraceae</taxon>
        <taxon>Pseudobutyrivibrio</taxon>
    </lineage>
</organism>
<proteinExistence type="predicted"/>
<comment type="caution">
    <text evidence="3">The sequence shown here is derived from an EMBL/GenBank/DDBJ whole genome shotgun (WGS) entry which is preliminary data.</text>
</comment>
<evidence type="ECO:0000256" key="1">
    <source>
        <dbReference type="ARBA" id="ARBA00023125"/>
    </source>
</evidence>
<dbReference type="SUPFAM" id="SSF47413">
    <property type="entry name" value="lambda repressor-like DNA-binding domains"/>
    <property type="match status" value="1"/>
</dbReference>
<dbReference type="PROSITE" id="PS50943">
    <property type="entry name" value="HTH_CROC1"/>
    <property type="match status" value="1"/>
</dbReference>
<evidence type="ECO:0000313" key="3">
    <source>
        <dbReference type="EMBL" id="PHU34133.1"/>
    </source>
</evidence>
<protein>
    <submittedName>
        <fullName evidence="3">DNA-binding protein</fullName>
    </submittedName>
</protein>
<dbReference type="Pfam" id="PF01381">
    <property type="entry name" value="HTH_3"/>
    <property type="match status" value="1"/>
</dbReference>
<dbReference type="RefSeq" id="WP_099392457.1">
    <property type="nucleotide sequence ID" value="NZ_PDYF01000031.1"/>
</dbReference>
<evidence type="ECO:0000259" key="2">
    <source>
        <dbReference type="PROSITE" id="PS50943"/>
    </source>
</evidence>
<reference evidence="3 4" key="2">
    <citation type="submission" date="2017-10" db="EMBL/GenBank/DDBJ databases">
        <authorList>
            <person name="Banno H."/>
            <person name="Chua N.-H."/>
        </authorList>
    </citation>
    <scope>NUCLEOTIDE SEQUENCE [LARGE SCALE GENOMIC DNA]</scope>
    <source>
        <strain evidence="3 4">JK626</strain>
    </source>
</reference>
<reference evidence="3 4" key="1">
    <citation type="submission" date="2017-10" db="EMBL/GenBank/DDBJ databases">
        <title>Resolving the taxonomy of Roseburia spp., Eubacterium rectale and Agathobacter spp. through phylogenomic analysis.</title>
        <authorList>
            <person name="Sheridan P.O."/>
            <person name="Walker A.W."/>
            <person name="Duncan S.H."/>
            <person name="Scott K.P."/>
            <person name="Toole P.W.O."/>
            <person name="Luis P."/>
            <person name="Flint H.J."/>
        </authorList>
    </citation>
    <scope>NUCLEOTIDE SEQUENCE [LARGE SCALE GENOMIC DNA]</scope>
    <source>
        <strain evidence="3 4">JK626</strain>
    </source>
</reference>
<dbReference type="PANTHER" id="PTHR46558:SF11">
    <property type="entry name" value="HTH-TYPE TRANSCRIPTIONAL REGULATOR XRE"/>
    <property type="match status" value="1"/>
</dbReference>
<dbReference type="EMBL" id="PDYF01000031">
    <property type="protein sequence ID" value="PHU34133.1"/>
    <property type="molecule type" value="Genomic_DNA"/>
</dbReference>
<dbReference type="AlphaFoldDB" id="A0A2G3DTB7"/>
<feature type="domain" description="HTH cro/C1-type" evidence="2">
    <location>
        <begin position="7"/>
        <end position="61"/>
    </location>
</feature>
<dbReference type="PANTHER" id="PTHR46558">
    <property type="entry name" value="TRACRIPTIONAL REGULATORY PROTEIN-RELATED-RELATED"/>
    <property type="match status" value="1"/>
</dbReference>
<dbReference type="GO" id="GO:0003677">
    <property type="term" value="F:DNA binding"/>
    <property type="evidence" value="ECO:0007669"/>
    <property type="project" value="UniProtKB-KW"/>
</dbReference>
<dbReference type="InterPro" id="IPR010982">
    <property type="entry name" value="Lambda_DNA-bd_dom_sf"/>
</dbReference>
<name>A0A2G3DTB7_9FIRM</name>
<keyword evidence="1 3" id="KW-0238">DNA-binding</keyword>
<evidence type="ECO:0000313" key="4">
    <source>
        <dbReference type="Proteomes" id="UP000225889"/>
    </source>
</evidence>
<accession>A0A2G3DTB7</accession>
<sequence length="254" mass="29166">MQTKDVLLELRTKNGLSQDELADKIFVTRQAVSRWENGDTVPNTETLKLLSKEFNVSINTLLGAPNKLICQCCGMPLEDEIIGKDKDGFLNEEYCKWCYADGTFTYSNMDDLIEVCVKNMANDNISEEQAREYLQQTLPTLNYWKKYEQLSDNGEFEAFKEQLVKEINELQIEGMPKLDKLNALVGKYVNIEYPLPSGIKAKFLNDNTTYLGNQLESEIVDGLFFGVIANMDFIMICTYEKDVKNPELILFKKR</sequence>
<gene>
    <name evidence="3" type="ORF">CSX01_11230</name>
</gene>